<reference evidence="2 3" key="1">
    <citation type="journal article" date="2011" name="J. Bacteriol.">
        <title>Genome sequence of 'Pedosphaera parvula' Ellin514, an aerobic Verrucomicrobial isolate from pasture soil.</title>
        <authorList>
            <person name="Kant R."/>
            <person name="van Passel M.W."/>
            <person name="Sangwan P."/>
            <person name="Palva A."/>
            <person name="Lucas S."/>
            <person name="Copeland A."/>
            <person name="Lapidus A."/>
            <person name="Glavina Del Rio T."/>
            <person name="Dalin E."/>
            <person name="Tice H."/>
            <person name="Bruce D."/>
            <person name="Goodwin L."/>
            <person name="Pitluck S."/>
            <person name="Chertkov O."/>
            <person name="Larimer F.W."/>
            <person name="Land M.L."/>
            <person name="Hauser L."/>
            <person name="Brettin T.S."/>
            <person name="Detter J.C."/>
            <person name="Han S."/>
            <person name="de Vos W.M."/>
            <person name="Janssen P.H."/>
            <person name="Smidt H."/>
        </authorList>
    </citation>
    <scope>NUCLEOTIDE SEQUENCE [LARGE SCALE GENOMIC DNA]</scope>
    <source>
        <strain evidence="2 3">Ellin514</strain>
    </source>
</reference>
<dbReference type="InterPro" id="IPR002372">
    <property type="entry name" value="PQQ_rpt_dom"/>
</dbReference>
<dbReference type="InterPro" id="IPR011047">
    <property type="entry name" value="Quinoprotein_ADH-like_sf"/>
</dbReference>
<dbReference type="AlphaFoldDB" id="B9XJQ6"/>
<gene>
    <name evidence="2" type="ORF">Cflav_PD2736</name>
</gene>
<evidence type="ECO:0000259" key="1">
    <source>
        <dbReference type="Pfam" id="PF13360"/>
    </source>
</evidence>
<name>B9XJQ6_PEDPL</name>
<protein>
    <submittedName>
        <fullName evidence="2">Alcohol dehydrogenase (Acceptor)</fullName>
    </submittedName>
</protein>
<accession>B9XJQ6</accession>
<sequence length="424" mass="46021" precursor="true">MRTGSNHDFKSIVHRRESRFAFPSRLAAKIVLVACTFATLTGAACAADWYRFRGPDLNGISKETGWQVNWPADGPKQLWKASIGTGFSSLAVSKGHVYAMGNKDDKDTVYCFAANSGAVVWKHTYDCPLDPKYYEGGSSSTPTVDGDQVYTMSKKGDLYCLDANKGSVIWSTNVNKGLGLEIPTWGFAGSVLIEGDLAILNVGEAGTAFDKKNGKVVWSSGKGVSGYATPVPFDYEKNRCVAIVAAKDLVVVNVKNGKEVWHYPWKTQYDVNAAEPIIADGKIFVSSGYNHGCAIIDISGGEPKQLWENKNMRNHFASSVLWKGFIYGVDENELKCLTWDTGDVKWSEKSFGKGSLMLADGKIIGLSDKGELMAAEASPTEFKPASRAQVLGGKCWTVPVLSNGKIYCRNARGDLVCLDVSAKP</sequence>
<evidence type="ECO:0000313" key="3">
    <source>
        <dbReference type="Proteomes" id="UP000003688"/>
    </source>
</evidence>
<dbReference type="EMBL" id="ABOX02000022">
    <property type="protein sequence ID" value="EEF59932.1"/>
    <property type="molecule type" value="Genomic_DNA"/>
</dbReference>
<dbReference type="InterPro" id="IPR015943">
    <property type="entry name" value="WD40/YVTN_repeat-like_dom_sf"/>
</dbReference>
<dbReference type="SUPFAM" id="SSF50998">
    <property type="entry name" value="Quinoprotein alcohol dehydrogenase-like"/>
    <property type="match status" value="1"/>
</dbReference>
<keyword evidence="3" id="KW-1185">Reference proteome</keyword>
<dbReference type="PANTHER" id="PTHR34512">
    <property type="entry name" value="CELL SURFACE PROTEIN"/>
    <property type="match status" value="1"/>
</dbReference>
<dbReference type="Pfam" id="PF13360">
    <property type="entry name" value="PQQ_2"/>
    <property type="match status" value="1"/>
</dbReference>
<dbReference type="PANTHER" id="PTHR34512:SF30">
    <property type="entry name" value="OUTER MEMBRANE PROTEIN ASSEMBLY FACTOR BAMB"/>
    <property type="match status" value="1"/>
</dbReference>
<dbReference type="OrthoDB" id="179188at2"/>
<dbReference type="STRING" id="320771.Cflav_PD2736"/>
<feature type="domain" description="Pyrrolo-quinoline quinone repeat" evidence="1">
    <location>
        <begin position="106"/>
        <end position="347"/>
    </location>
</feature>
<dbReference type="Proteomes" id="UP000003688">
    <property type="component" value="Unassembled WGS sequence"/>
</dbReference>
<proteinExistence type="predicted"/>
<comment type="caution">
    <text evidence="2">The sequence shown here is derived from an EMBL/GenBank/DDBJ whole genome shotgun (WGS) entry which is preliminary data.</text>
</comment>
<organism evidence="2 3">
    <name type="scientific">Pedosphaera parvula (strain Ellin514)</name>
    <dbReference type="NCBI Taxonomy" id="320771"/>
    <lineage>
        <taxon>Bacteria</taxon>
        <taxon>Pseudomonadati</taxon>
        <taxon>Verrucomicrobiota</taxon>
        <taxon>Pedosphaerae</taxon>
        <taxon>Pedosphaerales</taxon>
        <taxon>Pedosphaeraceae</taxon>
        <taxon>Pedosphaera</taxon>
    </lineage>
</organism>
<evidence type="ECO:0000313" key="2">
    <source>
        <dbReference type="EMBL" id="EEF59932.1"/>
    </source>
</evidence>
<dbReference type="RefSeq" id="WP_007416049.1">
    <property type="nucleotide sequence ID" value="NZ_ABOX02000022.1"/>
</dbReference>
<dbReference type="Gene3D" id="2.130.10.10">
    <property type="entry name" value="YVTN repeat-like/Quinoprotein amine dehydrogenase"/>
    <property type="match status" value="1"/>
</dbReference>